<accession>W5JHI8</accession>
<sequence>MAMRWESSTPVQGKRRSAKGAWTSRDSREVEEHEIDSLLMNESTIVAADGDHSRSRNVPRGTVQQQRDAEWSSSSTGPEARCPVAVVDVELTDPELEPDGADDGDDQDSSSGIVVLDEASERLLGKWNGSPKGMSTFGGMFYSHSSAPVPRVGRNNRGIPRVFATEQERDGCELRVNCVD</sequence>
<reference evidence="2" key="2">
    <citation type="submission" date="2010-05" db="EMBL/GenBank/DDBJ databases">
        <authorList>
            <person name="Almeida L.G."/>
            <person name="Nicolas M.F."/>
            <person name="Souza R.C."/>
            <person name="Vasconcelos A.T.R."/>
        </authorList>
    </citation>
    <scope>NUCLEOTIDE SEQUENCE</scope>
</reference>
<dbReference type="VEuPathDB" id="VectorBase:ADAC005550"/>
<dbReference type="Proteomes" id="UP000000673">
    <property type="component" value="Unassembled WGS sequence"/>
</dbReference>
<name>W5JHI8_ANODA</name>
<reference evidence="3" key="4">
    <citation type="submission" date="2015-06" db="UniProtKB">
        <authorList>
            <consortium name="EnsemblMetazoa"/>
        </authorList>
    </citation>
    <scope>IDENTIFICATION</scope>
</reference>
<dbReference type="HOGENOM" id="CLU_1497453_0_0_1"/>
<reference evidence="2" key="3">
    <citation type="journal article" date="2013" name="Nucleic Acids Res.">
        <title>The genome of Anopheles darlingi, the main neotropical malaria vector.</title>
        <authorList>
            <person name="Marinotti O."/>
            <person name="Cerqueira G.C."/>
            <person name="de Almeida L.G."/>
            <person name="Ferro M.I."/>
            <person name="Loreto E.L."/>
            <person name="Zaha A."/>
            <person name="Teixeira S.M."/>
            <person name="Wespiser A.R."/>
            <person name="Almeida E Silva A."/>
            <person name="Schlindwein A.D."/>
            <person name="Pacheco A.C."/>
            <person name="Silva A.L."/>
            <person name="Graveley B.R."/>
            <person name="Walenz B.P."/>
            <person name="Lima Bde A."/>
            <person name="Ribeiro C.A."/>
            <person name="Nunes-Silva C.G."/>
            <person name="de Carvalho C.R."/>
            <person name="Soares C.M."/>
            <person name="de Menezes C.B."/>
            <person name="Matiolli C."/>
            <person name="Caffrey D."/>
            <person name="Araujo D.A."/>
            <person name="de Oliveira D.M."/>
            <person name="Golenbock D."/>
            <person name="Grisard E.C."/>
            <person name="Fantinatti-Garboggini F."/>
            <person name="de Carvalho F.M."/>
            <person name="Barcellos F.G."/>
            <person name="Prosdocimi F."/>
            <person name="May G."/>
            <person name="Azevedo Junior G.M."/>
            <person name="Guimaraes G.M."/>
            <person name="Goldman G.H."/>
            <person name="Padilha I.Q."/>
            <person name="Batista Jda S."/>
            <person name="Ferro J.A."/>
            <person name="Ribeiro J.M."/>
            <person name="Fietto J.L."/>
            <person name="Dabbas K.M."/>
            <person name="Cerdeira L."/>
            <person name="Agnez-Lima L.F."/>
            <person name="Brocchi M."/>
            <person name="de Carvalho M.O."/>
            <person name="Teixeira Mde M."/>
            <person name="Diniz Maia Mde M."/>
            <person name="Goldman M.H."/>
            <person name="Cruz Schneider M.P."/>
            <person name="Felipe M.S."/>
            <person name="Hungria M."/>
            <person name="Nicolas M.F."/>
            <person name="Pereira M."/>
            <person name="Montes M.A."/>
            <person name="Cantao M.E."/>
            <person name="Vincentz M."/>
            <person name="Rafael M.S."/>
            <person name="Silverman N."/>
            <person name="Stoco P.H."/>
            <person name="Souza R.C."/>
            <person name="Vicentini R."/>
            <person name="Gazzinelli R.T."/>
            <person name="Neves Rde O."/>
            <person name="Silva R."/>
            <person name="Astolfi-Filho S."/>
            <person name="Maciel T.E."/>
            <person name="Urmenyi T.P."/>
            <person name="Tadei W.P."/>
            <person name="Camargo E.P."/>
            <person name="de Vasconcelos A.T."/>
        </authorList>
    </citation>
    <scope>NUCLEOTIDE SEQUENCE</scope>
</reference>
<feature type="region of interest" description="Disordered" evidence="1">
    <location>
        <begin position="1"/>
        <end position="111"/>
    </location>
</feature>
<proteinExistence type="predicted"/>
<reference evidence="2 4" key="1">
    <citation type="journal article" date="2010" name="BMC Genomics">
        <title>Combination of measures distinguishes pre-miRNAs from other stem-loops in the genome of the newly sequenced Anopheles darlingi.</title>
        <authorList>
            <person name="Mendes N.D."/>
            <person name="Freitas A.T."/>
            <person name="Vasconcelos A.T."/>
            <person name="Sagot M.F."/>
        </authorList>
    </citation>
    <scope>NUCLEOTIDE SEQUENCE</scope>
</reference>
<dbReference type="EnsemblMetazoa" id="ADAC005550-RA">
    <property type="protein sequence ID" value="ADAC005550-PA"/>
    <property type="gene ID" value="ADAC005550"/>
</dbReference>
<evidence type="ECO:0000313" key="2">
    <source>
        <dbReference type="EMBL" id="ETN62773.1"/>
    </source>
</evidence>
<evidence type="ECO:0000256" key="1">
    <source>
        <dbReference type="SAM" id="MobiDB-lite"/>
    </source>
</evidence>
<evidence type="ECO:0000313" key="4">
    <source>
        <dbReference type="Proteomes" id="UP000000673"/>
    </source>
</evidence>
<dbReference type="AlphaFoldDB" id="W5JHI8"/>
<feature type="compositionally biased region" description="Polar residues" evidence="1">
    <location>
        <begin position="1"/>
        <end position="11"/>
    </location>
</feature>
<gene>
    <name evidence="2" type="ORF">AND_005550</name>
</gene>
<evidence type="ECO:0000313" key="3">
    <source>
        <dbReference type="EnsemblMetazoa" id="ADAC005550-PA"/>
    </source>
</evidence>
<feature type="compositionally biased region" description="Acidic residues" evidence="1">
    <location>
        <begin position="90"/>
        <end position="108"/>
    </location>
</feature>
<dbReference type="EMBL" id="ADMH02001371">
    <property type="protein sequence ID" value="ETN62773.1"/>
    <property type="molecule type" value="Genomic_DNA"/>
</dbReference>
<feature type="compositionally biased region" description="Polar residues" evidence="1">
    <location>
        <begin position="62"/>
        <end position="77"/>
    </location>
</feature>
<dbReference type="VEuPathDB" id="VectorBase:ADAR2_010514"/>
<organism evidence="2">
    <name type="scientific">Anopheles darlingi</name>
    <name type="common">Mosquito</name>
    <dbReference type="NCBI Taxonomy" id="43151"/>
    <lineage>
        <taxon>Eukaryota</taxon>
        <taxon>Metazoa</taxon>
        <taxon>Ecdysozoa</taxon>
        <taxon>Arthropoda</taxon>
        <taxon>Hexapoda</taxon>
        <taxon>Insecta</taxon>
        <taxon>Pterygota</taxon>
        <taxon>Neoptera</taxon>
        <taxon>Endopterygota</taxon>
        <taxon>Diptera</taxon>
        <taxon>Nematocera</taxon>
        <taxon>Culicoidea</taxon>
        <taxon>Culicidae</taxon>
        <taxon>Anophelinae</taxon>
        <taxon>Anopheles</taxon>
    </lineage>
</organism>
<keyword evidence="4" id="KW-1185">Reference proteome</keyword>
<protein>
    <submittedName>
        <fullName evidence="2 3">Uncharacterized protein</fullName>
    </submittedName>
</protein>